<dbReference type="AlphaFoldDB" id="A0AAV7N9V5"/>
<evidence type="ECO:0000256" key="1">
    <source>
        <dbReference type="SAM" id="MobiDB-lite"/>
    </source>
</evidence>
<feature type="compositionally biased region" description="Pro residues" evidence="1">
    <location>
        <begin position="23"/>
        <end position="34"/>
    </location>
</feature>
<dbReference type="EMBL" id="JANPWB010000012">
    <property type="protein sequence ID" value="KAJ1112845.1"/>
    <property type="molecule type" value="Genomic_DNA"/>
</dbReference>
<evidence type="ECO:0000313" key="3">
    <source>
        <dbReference type="Proteomes" id="UP001066276"/>
    </source>
</evidence>
<feature type="region of interest" description="Disordered" evidence="1">
    <location>
        <begin position="120"/>
        <end position="142"/>
    </location>
</feature>
<protein>
    <submittedName>
        <fullName evidence="2">Uncharacterized protein</fullName>
    </submittedName>
</protein>
<gene>
    <name evidence="2" type="ORF">NDU88_001106</name>
</gene>
<feature type="compositionally biased region" description="Polar residues" evidence="1">
    <location>
        <begin position="86"/>
        <end position="96"/>
    </location>
</feature>
<sequence>MEGSSRSSMPVRLAGRARRESPPGEPAALVPPSPSSGDFGALKAGERTTRPHQPLKHLHLLPSAGEHRSHRRSHCSFPPGERAGFSQPTSGGSNIPWQAASCDPRGSLRKRSDCGCGLQRGKGPHLKILPAPSSLGATWKDR</sequence>
<name>A0AAV7N9V5_PLEWA</name>
<comment type="caution">
    <text evidence="2">The sequence shown here is derived from an EMBL/GenBank/DDBJ whole genome shotgun (WGS) entry which is preliminary data.</text>
</comment>
<accession>A0AAV7N9V5</accession>
<organism evidence="2 3">
    <name type="scientific">Pleurodeles waltl</name>
    <name type="common">Iberian ribbed newt</name>
    <dbReference type="NCBI Taxonomy" id="8319"/>
    <lineage>
        <taxon>Eukaryota</taxon>
        <taxon>Metazoa</taxon>
        <taxon>Chordata</taxon>
        <taxon>Craniata</taxon>
        <taxon>Vertebrata</taxon>
        <taxon>Euteleostomi</taxon>
        <taxon>Amphibia</taxon>
        <taxon>Batrachia</taxon>
        <taxon>Caudata</taxon>
        <taxon>Salamandroidea</taxon>
        <taxon>Salamandridae</taxon>
        <taxon>Pleurodelinae</taxon>
        <taxon>Pleurodeles</taxon>
    </lineage>
</organism>
<dbReference type="Proteomes" id="UP001066276">
    <property type="component" value="Chromosome 8"/>
</dbReference>
<reference evidence="2" key="1">
    <citation type="journal article" date="2022" name="bioRxiv">
        <title>Sequencing and chromosome-scale assembly of the giantPleurodeles waltlgenome.</title>
        <authorList>
            <person name="Brown T."/>
            <person name="Elewa A."/>
            <person name="Iarovenko S."/>
            <person name="Subramanian E."/>
            <person name="Araus A.J."/>
            <person name="Petzold A."/>
            <person name="Susuki M."/>
            <person name="Suzuki K.-i.T."/>
            <person name="Hayashi T."/>
            <person name="Toyoda A."/>
            <person name="Oliveira C."/>
            <person name="Osipova E."/>
            <person name="Leigh N.D."/>
            <person name="Simon A."/>
            <person name="Yun M.H."/>
        </authorList>
    </citation>
    <scope>NUCLEOTIDE SEQUENCE</scope>
    <source>
        <strain evidence="2">20211129_DDA</strain>
        <tissue evidence="2">Liver</tissue>
    </source>
</reference>
<feature type="region of interest" description="Disordered" evidence="1">
    <location>
        <begin position="1"/>
        <end position="104"/>
    </location>
</feature>
<evidence type="ECO:0000313" key="2">
    <source>
        <dbReference type="EMBL" id="KAJ1112845.1"/>
    </source>
</evidence>
<proteinExistence type="predicted"/>
<keyword evidence="3" id="KW-1185">Reference proteome</keyword>